<organism evidence="2 3">
    <name type="scientific">Fasciolopsis buskii</name>
    <dbReference type="NCBI Taxonomy" id="27845"/>
    <lineage>
        <taxon>Eukaryota</taxon>
        <taxon>Metazoa</taxon>
        <taxon>Spiralia</taxon>
        <taxon>Lophotrochozoa</taxon>
        <taxon>Platyhelminthes</taxon>
        <taxon>Trematoda</taxon>
        <taxon>Digenea</taxon>
        <taxon>Plagiorchiida</taxon>
        <taxon>Echinostomata</taxon>
        <taxon>Echinostomatoidea</taxon>
        <taxon>Fasciolidae</taxon>
        <taxon>Fasciolopsis</taxon>
    </lineage>
</organism>
<feature type="compositionally biased region" description="Polar residues" evidence="1">
    <location>
        <begin position="24"/>
        <end position="36"/>
    </location>
</feature>
<keyword evidence="3" id="KW-1185">Reference proteome</keyword>
<dbReference type="OrthoDB" id="5339429at2759"/>
<dbReference type="Proteomes" id="UP000728185">
    <property type="component" value="Unassembled WGS sequence"/>
</dbReference>
<evidence type="ECO:0000313" key="2">
    <source>
        <dbReference type="EMBL" id="KAA0188978.1"/>
    </source>
</evidence>
<evidence type="ECO:0000313" key="3">
    <source>
        <dbReference type="Proteomes" id="UP000728185"/>
    </source>
</evidence>
<gene>
    <name evidence="2" type="ORF">FBUS_07417</name>
</gene>
<accession>A0A8E0RQR0</accession>
<dbReference type="EMBL" id="LUCM01008088">
    <property type="protein sequence ID" value="KAA0188978.1"/>
    <property type="molecule type" value="Genomic_DNA"/>
</dbReference>
<feature type="region of interest" description="Disordered" evidence="1">
    <location>
        <begin position="1"/>
        <end position="36"/>
    </location>
</feature>
<comment type="caution">
    <text evidence="2">The sequence shown here is derived from an EMBL/GenBank/DDBJ whole genome shotgun (WGS) entry which is preliminary data.</text>
</comment>
<protein>
    <submittedName>
        <fullName evidence="2">Uncharacterized protein</fullName>
    </submittedName>
</protein>
<feature type="compositionally biased region" description="Polar residues" evidence="1">
    <location>
        <begin position="280"/>
        <end position="302"/>
    </location>
</feature>
<feature type="compositionally biased region" description="Low complexity" evidence="1">
    <location>
        <begin position="54"/>
        <end position="65"/>
    </location>
</feature>
<proteinExistence type="predicted"/>
<reference evidence="2" key="1">
    <citation type="submission" date="2019-05" db="EMBL/GenBank/DDBJ databases">
        <title>Annotation for the trematode Fasciolopsis buski.</title>
        <authorList>
            <person name="Choi Y.-J."/>
        </authorList>
    </citation>
    <scope>NUCLEOTIDE SEQUENCE</scope>
    <source>
        <strain evidence="2">HT</strain>
        <tissue evidence="2">Whole worm</tissue>
    </source>
</reference>
<feature type="compositionally biased region" description="Low complexity" evidence="1">
    <location>
        <begin position="627"/>
        <end position="641"/>
    </location>
</feature>
<sequence>MQKKFEKLPGLSNVSGKYTKKNPSDSYTCKSSTSTFSDPYEAAFVNLERKASSASSGVASSFSSKSMKHPSLPKENPEPLALLSPSGYPLSQRFSPIPSSGSVPKMGDAECYLDDNISVRPSSGISSPSWPSSLSTAVSDRRGMMSKSPGAFDRVIRATEIVKSSSAGSVSKLAHKPTGIILGTPSSPQSNLTSGHVYSTKMETPHGASRIQGSSTPYPIRSTHTQAVFRRCDRTNLHDRQTPRYCPDNLKYTSAQSVSKDVRESFFRPSVAVRPMHLPQFSNEPSDRTLVQSTGVHGSSFSGPPWDRHLPLTSSESHSFVPLAGNTQSFVFNRRTQNTHYGPLRQTTQCPTEVCCSPELNLPASPYDGSSRSNFQVSSKSYNEIEGTPLQPLYSATVPDVHCTPDASHFDAVGRGYRADRQSPYGISVCKTAPQVYNSLSGTMPGLQYTQHALEQYLSDLLAEEHSFNAKRNSEPTSFSSFSDIQYDPEEPDRLAVADTLTVPSSDLDSLRFLERRIISTLRTLHDTADELPLLKTGMPCSSTSLLPCREIHASNEHQQSKNSRVLEQFTEPELHYLLKAVQDLLTVRNEERKQLTDFPDSGDKWTRSMKSSLKDCESASGLIEPSGLSTTGSRTSSRNSSVARSTIPVCDDQVSATCPVDCDHSSADIMHKRLPLGFQHFKRYLDNKFGPDHPFIFTPGEVQTPAELTDPALSAGQNTDATAEHPCHGVQNVRWSNTTAISAPGGYTVSRMTDSTGAMQSITAMSQPRHWANQLTEIGSSEGRVSGAVQQFPSSPSFNSFQEALFASQECSRDAVTQGIMIPTQTSLSCDSSANSFAHYAAEPLSPCEVNSPTEAPYPQPVLSPTCIPGIHHHSFTPGSYCFTPEATDLPHCRASFYDPWRSCNLRNSILWPRDYCCWSRSVEDSYSPSYSHYHQQPQPANASIDVYGQPICSCVSGYQYNYQTPWQRFHPVSSLRVSSSPRYSSPLNDAHTCATQVSFVRGQPLESPTGFFYGSSEFPRPSNIQGTGGFHPRLSCHPGFHAYHQCRMPRSGSAGAGFGCAPEASTVTMSNSMSVTSASNSGLLNPRFARERSVGPELGGYQSIAHPSSGRPNTGFSASAHGLLSENAQLLARRASPASYMIGIRPMSNSLSANDLAGYRNRTHLEMRSTKSSFDLAPELPSDPTLALVDGTDFYSKIALFSFMGADNHVSAIPTYLTESGLPTNGNTKHHKKYFRVLFVVNGIYSLLIPHCQRHHPNLWLPAPLKDPNVEKESFFSDLRNLQSSLKYAVSEFVEVNNYKSTTSETEEKSFVEVFRQLNVETMIEVTRALDHLFYRELHSLVVAYEQERFRIVSLMFTLYPMQHPNPTQEETN</sequence>
<feature type="region of interest" description="Disordered" evidence="1">
    <location>
        <begin position="278"/>
        <end position="303"/>
    </location>
</feature>
<name>A0A8E0RQR0_9TREM</name>
<feature type="region of interest" description="Disordered" evidence="1">
    <location>
        <begin position="54"/>
        <end position="80"/>
    </location>
</feature>
<evidence type="ECO:0000256" key="1">
    <source>
        <dbReference type="SAM" id="MobiDB-lite"/>
    </source>
</evidence>
<feature type="region of interest" description="Disordered" evidence="1">
    <location>
        <begin position="620"/>
        <end position="641"/>
    </location>
</feature>